<evidence type="ECO:0000313" key="4">
    <source>
        <dbReference type="Proteomes" id="UP000569329"/>
    </source>
</evidence>
<dbReference type="InterPro" id="IPR028048">
    <property type="entry name" value="Tox-HNH-EHHH"/>
</dbReference>
<reference evidence="3 4" key="1">
    <citation type="submission" date="2020-07" db="EMBL/GenBank/DDBJ databases">
        <title>Sequencing the genomes of 1000 actinobacteria strains.</title>
        <authorList>
            <person name="Klenk H.-P."/>
        </authorList>
    </citation>
    <scope>NUCLEOTIDE SEQUENCE [LARGE SCALE GENOMIC DNA]</scope>
    <source>
        <strain evidence="3 4">DSM 45975</strain>
    </source>
</reference>
<dbReference type="Pfam" id="PF15594">
    <property type="entry name" value="Imm50"/>
    <property type="match status" value="1"/>
</dbReference>
<dbReference type="Pfam" id="PF15657">
    <property type="entry name" value="Tox-HNH-EHHH"/>
    <property type="match status" value="1"/>
</dbReference>
<feature type="compositionally biased region" description="Basic and acidic residues" evidence="1">
    <location>
        <begin position="1"/>
        <end position="12"/>
    </location>
</feature>
<dbReference type="Proteomes" id="UP000569329">
    <property type="component" value="Unassembled WGS sequence"/>
</dbReference>
<accession>A0A839DYB4</accession>
<proteinExistence type="predicted"/>
<evidence type="ECO:0000256" key="1">
    <source>
        <dbReference type="SAM" id="MobiDB-lite"/>
    </source>
</evidence>
<protein>
    <recommendedName>
        <fullName evidence="2">HNH/Endo VII superfamily nuclease toxins domain-containing protein</fullName>
    </recommendedName>
</protein>
<keyword evidence="4" id="KW-1185">Reference proteome</keyword>
<evidence type="ECO:0000313" key="3">
    <source>
        <dbReference type="EMBL" id="MBA8824345.1"/>
    </source>
</evidence>
<evidence type="ECO:0000259" key="2">
    <source>
        <dbReference type="Pfam" id="PF15657"/>
    </source>
</evidence>
<dbReference type="AlphaFoldDB" id="A0A839DYB4"/>
<name>A0A839DYB4_9PSEU</name>
<gene>
    <name evidence="3" type="ORF">FHX42_001692</name>
</gene>
<feature type="domain" description="HNH/Endo VII superfamily nuclease toxins" evidence="2">
    <location>
        <begin position="1"/>
        <end position="54"/>
    </location>
</feature>
<comment type="caution">
    <text evidence="3">The sequence shown here is derived from an EMBL/GenBank/DDBJ whole genome shotgun (WGS) entry which is preliminary data.</text>
</comment>
<feature type="region of interest" description="Disordered" evidence="1">
    <location>
        <begin position="1"/>
        <end position="44"/>
    </location>
</feature>
<organism evidence="3 4">
    <name type="scientific">Halosaccharopolyspora lacisalsi</name>
    <dbReference type="NCBI Taxonomy" id="1000566"/>
    <lineage>
        <taxon>Bacteria</taxon>
        <taxon>Bacillati</taxon>
        <taxon>Actinomycetota</taxon>
        <taxon>Actinomycetes</taxon>
        <taxon>Pseudonocardiales</taxon>
        <taxon>Pseudonocardiaceae</taxon>
        <taxon>Halosaccharopolyspora</taxon>
    </lineage>
</organism>
<sequence length="222" mass="24495">MTREHHYARPDGSRGIIQDHGVDHDFGAPDGTGNRGAHFNGRPPDKPCTGAVPCTGPFPEHAITILSEGKQHELGRSRRSQRGAKAIYGDRTPSLAGLNLHEVVFEYDRTRVMLVFGFPEFPAVFPKKWRQPGCDIVQIRTSFVDIADLSLLEQRVDADVGPHPDDSGGGIDITARSILFGLDTKADCPLLNSMPACRSNSDRHWRNHSAMFDIESLEGDAW</sequence>
<dbReference type="InterPro" id="IPR028957">
    <property type="entry name" value="Imm50"/>
</dbReference>
<dbReference type="EMBL" id="JACGWZ010000002">
    <property type="protein sequence ID" value="MBA8824345.1"/>
    <property type="molecule type" value="Genomic_DNA"/>
</dbReference>